<dbReference type="Proteomes" id="UP001209878">
    <property type="component" value="Unassembled WGS sequence"/>
</dbReference>
<name>A0AAD9KS46_RIDPI</name>
<organism evidence="1 2">
    <name type="scientific">Ridgeia piscesae</name>
    <name type="common">Tubeworm</name>
    <dbReference type="NCBI Taxonomy" id="27915"/>
    <lineage>
        <taxon>Eukaryota</taxon>
        <taxon>Metazoa</taxon>
        <taxon>Spiralia</taxon>
        <taxon>Lophotrochozoa</taxon>
        <taxon>Annelida</taxon>
        <taxon>Polychaeta</taxon>
        <taxon>Sedentaria</taxon>
        <taxon>Canalipalpata</taxon>
        <taxon>Sabellida</taxon>
        <taxon>Siboglinidae</taxon>
        <taxon>Ridgeia</taxon>
    </lineage>
</organism>
<gene>
    <name evidence="1" type="ORF">NP493_662g01088</name>
</gene>
<proteinExistence type="predicted"/>
<dbReference type="EMBL" id="JAODUO010000661">
    <property type="protein sequence ID" value="KAK2176466.1"/>
    <property type="molecule type" value="Genomic_DNA"/>
</dbReference>
<comment type="caution">
    <text evidence="1">The sequence shown here is derived from an EMBL/GenBank/DDBJ whole genome shotgun (WGS) entry which is preliminary data.</text>
</comment>
<evidence type="ECO:0000313" key="2">
    <source>
        <dbReference type="Proteomes" id="UP001209878"/>
    </source>
</evidence>
<reference evidence="1" key="1">
    <citation type="journal article" date="2023" name="Mol. Biol. Evol.">
        <title>Third-Generation Sequencing Reveals the Adaptive Role of the Epigenome in Three Deep-Sea Polychaetes.</title>
        <authorList>
            <person name="Perez M."/>
            <person name="Aroh O."/>
            <person name="Sun Y."/>
            <person name="Lan Y."/>
            <person name="Juniper S.K."/>
            <person name="Young C.R."/>
            <person name="Angers B."/>
            <person name="Qian P.Y."/>
        </authorList>
    </citation>
    <scope>NUCLEOTIDE SEQUENCE</scope>
    <source>
        <strain evidence="1">R07B-5</strain>
    </source>
</reference>
<sequence>MKLVFPGCILSSASTQMAFVSFTDWYNMSCPSTLRLAIVNTSLFLSFCDTVPPLCWTSLISYWTSFWAGMSFHVARNIRLSISPSSINSTWIGTTQEK</sequence>
<protein>
    <submittedName>
        <fullName evidence="1">Uncharacterized protein</fullName>
    </submittedName>
</protein>
<dbReference type="AlphaFoldDB" id="A0AAD9KS46"/>
<evidence type="ECO:0000313" key="1">
    <source>
        <dbReference type="EMBL" id="KAK2176466.1"/>
    </source>
</evidence>
<accession>A0AAD9KS46</accession>
<keyword evidence="2" id="KW-1185">Reference proteome</keyword>